<evidence type="ECO:0000256" key="2">
    <source>
        <dbReference type="SAM" id="MobiDB-lite"/>
    </source>
</evidence>
<keyword evidence="5" id="KW-1185">Reference proteome</keyword>
<protein>
    <submittedName>
        <fullName evidence="4">RVP_2 domain-containing protein</fullName>
    </submittedName>
</protein>
<dbReference type="InterPro" id="IPR001878">
    <property type="entry name" value="Znf_CCHC"/>
</dbReference>
<evidence type="ECO:0000313" key="4">
    <source>
        <dbReference type="EMBL" id="KAA3480463.1"/>
    </source>
</evidence>
<evidence type="ECO:0000259" key="3">
    <source>
        <dbReference type="PROSITE" id="PS50158"/>
    </source>
</evidence>
<dbReference type="Gene3D" id="4.10.60.10">
    <property type="entry name" value="Zinc finger, CCHC-type"/>
    <property type="match status" value="1"/>
</dbReference>
<feature type="region of interest" description="Disordered" evidence="2">
    <location>
        <begin position="107"/>
        <end position="148"/>
    </location>
</feature>
<dbReference type="InterPro" id="IPR032567">
    <property type="entry name" value="RTL1-rel"/>
</dbReference>
<dbReference type="AlphaFoldDB" id="A0A5B6WGB0"/>
<keyword evidence="1" id="KW-0479">Metal-binding</keyword>
<name>A0A5B6WGB0_9ROSI</name>
<feature type="compositionally biased region" description="Basic and acidic residues" evidence="2">
    <location>
        <begin position="129"/>
        <end position="148"/>
    </location>
</feature>
<accession>A0A5B6WGB0</accession>
<evidence type="ECO:0000313" key="5">
    <source>
        <dbReference type="Proteomes" id="UP000325315"/>
    </source>
</evidence>
<dbReference type="GO" id="GO:0003676">
    <property type="term" value="F:nucleic acid binding"/>
    <property type="evidence" value="ECO:0007669"/>
    <property type="project" value="InterPro"/>
</dbReference>
<dbReference type="PANTHER" id="PTHR15503:SF45">
    <property type="entry name" value="RNA-DIRECTED DNA POLYMERASE HOMOLOG"/>
    <property type="match status" value="1"/>
</dbReference>
<dbReference type="EMBL" id="SMMG02000003">
    <property type="protein sequence ID" value="KAA3480463.1"/>
    <property type="molecule type" value="Genomic_DNA"/>
</dbReference>
<dbReference type="SUPFAM" id="SSF57756">
    <property type="entry name" value="Retrovirus zinc finger-like domains"/>
    <property type="match status" value="1"/>
</dbReference>
<dbReference type="Gene3D" id="2.40.70.10">
    <property type="entry name" value="Acid Proteases"/>
    <property type="match status" value="1"/>
</dbReference>
<dbReference type="PROSITE" id="PS50158">
    <property type="entry name" value="ZF_CCHC"/>
    <property type="match status" value="1"/>
</dbReference>
<keyword evidence="1" id="KW-0863">Zinc-finger</keyword>
<dbReference type="Pfam" id="PF00098">
    <property type="entry name" value="zf-CCHC"/>
    <property type="match status" value="1"/>
</dbReference>
<dbReference type="SUPFAM" id="SSF50630">
    <property type="entry name" value="Acid proteases"/>
    <property type="match status" value="1"/>
</dbReference>
<sequence>MSVTDYEREFVRFSKYARECVSIEAVMCKRFEDELNEDICLYVRVLELKEIVVSVDRACKVEELVKEKRRLENESRGSRERQLNTNEKACFRCGSLDHFIKDCPEVGEKEKPQNARSRSTARGRPLRNPGHEMVAKSPSREQAARVEGRAPARTYAIRAREEASSPNVITRTFSLHNTRVIALIDLGSTHSYICMKLVSSMSIPIESTEFTIRVSNPLGKCMLVDGVCIGCPLMIKDHCFHVDLMLLPFDEFYVILGIDWLVTHGVIVNCGEKHIELRDENGNLIRVESDKPDRSPVVMSILSTQKYLRKGYEAYLAFVLNTKETDSRIESVPTVYDYPDVFPEELPGLPPVREIEFGIELAPDSVRVNFGSRKWDFVGHIVSGDGIRVDPSKISAIVE</sequence>
<dbReference type="PANTHER" id="PTHR15503">
    <property type="entry name" value="LDOC1 RELATED"/>
    <property type="match status" value="1"/>
</dbReference>
<dbReference type="OrthoDB" id="786726at2759"/>
<organism evidence="4 5">
    <name type="scientific">Gossypium australe</name>
    <dbReference type="NCBI Taxonomy" id="47621"/>
    <lineage>
        <taxon>Eukaryota</taxon>
        <taxon>Viridiplantae</taxon>
        <taxon>Streptophyta</taxon>
        <taxon>Embryophyta</taxon>
        <taxon>Tracheophyta</taxon>
        <taxon>Spermatophyta</taxon>
        <taxon>Magnoliopsida</taxon>
        <taxon>eudicotyledons</taxon>
        <taxon>Gunneridae</taxon>
        <taxon>Pentapetalae</taxon>
        <taxon>rosids</taxon>
        <taxon>malvids</taxon>
        <taxon>Malvales</taxon>
        <taxon>Malvaceae</taxon>
        <taxon>Malvoideae</taxon>
        <taxon>Gossypium</taxon>
    </lineage>
</organism>
<evidence type="ECO:0000256" key="1">
    <source>
        <dbReference type="PROSITE-ProRule" id="PRU00047"/>
    </source>
</evidence>
<dbReference type="GO" id="GO:0008270">
    <property type="term" value="F:zinc ion binding"/>
    <property type="evidence" value="ECO:0007669"/>
    <property type="project" value="UniProtKB-KW"/>
</dbReference>
<proteinExistence type="predicted"/>
<dbReference type="CDD" id="cd00303">
    <property type="entry name" value="retropepsin_like"/>
    <property type="match status" value="1"/>
</dbReference>
<dbReference type="Proteomes" id="UP000325315">
    <property type="component" value="Unassembled WGS sequence"/>
</dbReference>
<dbReference type="SMART" id="SM00343">
    <property type="entry name" value="ZnF_C2HC"/>
    <property type="match status" value="1"/>
</dbReference>
<dbReference type="InterPro" id="IPR021109">
    <property type="entry name" value="Peptidase_aspartic_dom_sf"/>
</dbReference>
<reference evidence="5" key="1">
    <citation type="journal article" date="2019" name="Plant Biotechnol. J.">
        <title>Genome sequencing of the Australian wild diploid species Gossypium australe highlights disease resistance and delayed gland morphogenesis.</title>
        <authorList>
            <person name="Cai Y."/>
            <person name="Cai X."/>
            <person name="Wang Q."/>
            <person name="Wang P."/>
            <person name="Zhang Y."/>
            <person name="Cai C."/>
            <person name="Xu Y."/>
            <person name="Wang K."/>
            <person name="Zhou Z."/>
            <person name="Wang C."/>
            <person name="Geng S."/>
            <person name="Li B."/>
            <person name="Dong Q."/>
            <person name="Hou Y."/>
            <person name="Wang H."/>
            <person name="Ai P."/>
            <person name="Liu Z."/>
            <person name="Yi F."/>
            <person name="Sun M."/>
            <person name="An G."/>
            <person name="Cheng J."/>
            <person name="Zhang Y."/>
            <person name="Shi Q."/>
            <person name="Xie Y."/>
            <person name="Shi X."/>
            <person name="Chang Y."/>
            <person name="Huang F."/>
            <person name="Chen Y."/>
            <person name="Hong S."/>
            <person name="Mi L."/>
            <person name="Sun Q."/>
            <person name="Zhang L."/>
            <person name="Zhou B."/>
            <person name="Peng R."/>
            <person name="Zhang X."/>
            <person name="Liu F."/>
        </authorList>
    </citation>
    <scope>NUCLEOTIDE SEQUENCE [LARGE SCALE GENOMIC DNA]</scope>
    <source>
        <strain evidence="5">cv. PA1801</strain>
    </source>
</reference>
<gene>
    <name evidence="4" type="ORF">EPI10_020889</name>
</gene>
<feature type="domain" description="CCHC-type" evidence="3">
    <location>
        <begin position="90"/>
        <end position="105"/>
    </location>
</feature>
<dbReference type="InterPro" id="IPR036875">
    <property type="entry name" value="Znf_CCHC_sf"/>
</dbReference>
<comment type="caution">
    <text evidence="4">The sequence shown here is derived from an EMBL/GenBank/DDBJ whole genome shotgun (WGS) entry which is preliminary data.</text>
</comment>
<dbReference type="Pfam" id="PF08284">
    <property type="entry name" value="RVP_2"/>
    <property type="match status" value="1"/>
</dbReference>
<keyword evidence="1" id="KW-0862">Zinc</keyword>